<proteinExistence type="predicted"/>
<feature type="non-terminal residue" evidence="2">
    <location>
        <position position="1"/>
    </location>
</feature>
<feature type="non-terminal residue" evidence="2">
    <location>
        <position position="62"/>
    </location>
</feature>
<sequence length="62" mass="6465">CQQEVQGSLGYWDSVSRKCRAALAGSAGEPQSLGQSPGEEQGSLGYWDSVSRKCRGASVTGT</sequence>
<keyword evidence="3" id="KW-1185">Reference proteome</keyword>
<dbReference type="AlphaFoldDB" id="A0AAV7Q1C9"/>
<organism evidence="2 3">
    <name type="scientific">Pleurodeles waltl</name>
    <name type="common">Iberian ribbed newt</name>
    <dbReference type="NCBI Taxonomy" id="8319"/>
    <lineage>
        <taxon>Eukaryota</taxon>
        <taxon>Metazoa</taxon>
        <taxon>Chordata</taxon>
        <taxon>Craniata</taxon>
        <taxon>Vertebrata</taxon>
        <taxon>Euteleostomi</taxon>
        <taxon>Amphibia</taxon>
        <taxon>Batrachia</taxon>
        <taxon>Caudata</taxon>
        <taxon>Salamandroidea</taxon>
        <taxon>Salamandridae</taxon>
        <taxon>Pleurodelinae</taxon>
        <taxon>Pleurodeles</taxon>
    </lineage>
</organism>
<dbReference type="EMBL" id="JANPWB010000011">
    <property type="protein sequence ID" value="KAJ1133045.1"/>
    <property type="molecule type" value="Genomic_DNA"/>
</dbReference>
<reference evidence="2" key="1">
    <citation type="journal article" date="2022" name="bioRxiv">
        <title>Sequencing and chromosome-scale assembly of the giantPleurodeles waltlgenome.</title>
        <authorList>
            <person name="Brown T."/>
            <person name="Elewa A."/>
            <person name="Iarovenko S."/>
            <person name="Subramanian E."/>
            <person name="Araus A.J."/>
            <person name="Petzold A."/>
            <person name="Susuki M."/>
            <person name="Suzuki K.-i.T."/>
            <person name="Hayashi T."/>
            <person name="Toyoda A."/>
            <person name="Oliveira C."/>
            <person name="Osipova E."/>
            <person name="Leigh N.D."/>
            <person name="Simon A."/>
            <person name="Yun M.H."/>
        </authorList>
    </citation>
    <scope>NUCLEOTIDE SEQUENCE</scope>
    <source>
        <strain evidence="2">20211129_DDA</strain>
        <tissue evidence="2">Liver</tissue>
    </source>
</reference>
<protein>
    <submittedName>
        <fullName evidence="2">Uncharacterized protein</fullName>
    </submittedName>
</protein>
<gene>
    <name evidence="2" type="ORF">NDU88_011345</name>
</gene>
<evidence type="ECO:0000256" key="1">
    <source>
        <dbReference type="SAM" id="MobiDB-lite"/>
    </source>
</evidence>
<feature type="region of interest" description="Disordered" evidence="1">
    <location>
        <begin position="26"/>
        <end position="45"/>
    </location>
</feature>
<dbReference type="Proteomes" id="UP001066276">
    <property type="component" value="Chromosome 7"/>
</dbReference>
<evidence type="ECO:0000313" key="3">
    <source>
        <dbReference type="Proteomes" id="UP001066276"/>
    </source>
</evidence>
<comment type="caution">
    <text evidence="2">The sequence shown here is derived from an EMBL/GenBank/DDBJ whole genome shotgun (WGS) entry which is preliminary data.</text>
</comment>
<accession>A0AAV7Q1C9</accession>
<name>A0AAV7Q1C9_PLEWA</name>
<evidence type="ECO:0000313" key="2">
    <source>
        <dbReference type="EMBL" id="KAJ1133045.1"/>
    </source>
</evidence>